<dbReference type="RefSeq" id="WP_317136995.1">
    <property type="nucleotide sequence ID" value="NZ_CP043875.1"/>
</dbReference>
<dbReference type="InterPro" id="IPR008978">
    <property type="entry name" value="HSP20-like_chaperone"/>
</dbReference>
<sequence length="133" mass="14791">MTNEPNDDVFRNLAKVMEDIITGLHIDENARFIGCTIISGPGGDPRIFQTDEQDEGHEEPEYEIIDGSDKLYVTLELPPDLDDIPGADIQPDMIRVSIDDMDIDIPLPSTVDTGKSFYNVNNGVLDIICEKIL</sequence>
<reference evidence="1 2" key="1">
    <citation type="submission" date="2019-09" db="EMBL/GenBank/DDBJ databases">
        <title>The complete genome of Methanoplanus sp. FWC-SCC4.</title>
        <authorList>
            <person name="Chen S.-C."/>
            <person name="Zhou Y.-Z."/>
            <person name="Lai M.-C."/>
        </authorList>
    </citation>
    <scope>NUCLEOTIDE SEQUENCE [LARGE SCALE GENOMIC DNA]</scope>
    <source>
        <strain evidence="1 2">FWC-SCC4</strain>
    </source>
</reference>
<accession>A0AA97FBC1</accession>
<dbReference type="AlphaFoldDB" id="A0AA97FBC1"/>
<protein>
    <submittedName>
        <fullName evidence="1">Heat-shock protein Hsp90</fullName>
    </submittedName>
</protein>
<organism evidence="1 2">
    <name type="scientific">Methanochimaera problematica</name>
    <dbReference type="NCBI Taxonomy" id="2609417"/>
    <lineage>
        <taxon>Archaea</taxon>
        <taxon>Methanobacteriati</taxon>
        <taxon>Methanobacteriota</taxon>
        <taxon>Stenosarchaea group</taxon>
        <taxon>Methanomicrobia</taxon>
        <taxon>Methanomicrobiales</taxon>
        <taxon>Methanomicrobiaceae</taxon>
        <taxon>Methanochimaera</taxon>
    </lineage>
</organism>
<dbReference type="KEGG" id="mefw:F1737_01345"/>
<name>A0AA97FBC1_9EURY</name>
<dbReference type="CDD" id="cd00298">
    <property type="entry name" value="ACD_sHsps_p23-like"/>
    <property type="match status" value="1"/>
</dbReference>
<dbReference type="Proteomes" id="UP001301797">
    <property type="component" value="Chromosome"/>
</dbReference>
<evidence type="ECO:0000313" key="1">
    <source>
        <dbReference type="EMBL" id="WOF15422.1"/>
    </source>
</evidence>
<gene>
    <name evidence="1" type="ORF">F1737_01345</name>
</gene>
<keyword evidence="2" id="KW-1185">Reference proteome</keyword>
<proteinExistence type="predicted"/>
<dbReference type="GeneID" id="85228773"/>
<dbReference type="SUPFAM" id="SSF49764">
    <property type="entry name" value="HSP20-like chaperones"/>
    <property type="match status" value="1"/>
</dbReference>
<evidence type="ECO:0000313" key="2">
    <source>
        <dbReference type="Proteomes" id="UP001301797"/>
    </source>
</evidence>
<dbReference type="EMBL" id="CP043875">
    <property type="protein sequence ID" value="WOF15422.1"/>
    <property type="molecule type" value="Genomic_DNA"/>
</dbReference>